<keyword evidence="2" id="KW-1133">Transmembrane helix</keyword>
<evidence type="ECO:0000313" key="4">
    <source>
        <dbReference type="Proteomes" id="UP000225277"/>
    </source>
</evidence>
<dbReference type="Proteomes" id="UP000225277">
    <property type="component" value="Unassembled WGS sequence"/>
</dbReference>
<accession>A0A2D3USJ1</accession>
<feature type="region of interest" description="Disordered" evidence="1">
    <location>
        <begin position="1"/>
        <end position="82"/>
    </location>
</feature>
<evidence type="ECO:0000256" key="2">
    <source>
        <dbReference type="SAM" id="Phobius"/>
    </source>
</evidence>
<feature type="transmembrane region" description="Helical" evidence="2">
    <location>
        <begin position="89"/>
        <end position="110"/>
    </location>
</feature>
<evidence type="ECO:0008006" key="5">
    <source>
        <dbReference type="Google" id="ProtNLM"/>
    </source>
</evidence>
<sequence>MYPNKGAQNAPEVVPPSDLIHVPNYTDSPEVLRPTSSRSPPDVKGSSSAASGGGSYSDGNDTLPLHNAQAEEETPARKPASRWRRKRNLWLMFAAVVVAIGVGVGVGVGMGSQEAEDKRNGQSEESAASATNATSSTSPTATATATTSAVTSGSTGVAQFSCSGGETTTSSSGTPYIQECYTMYPAAADSYYSDTNNVTMKNLGGKNTVYSVEACLDACDEYNSEGNVPACRAISYYANLTAPIDLFGGNCFLKNDRGVGRNVDAVDWHHTLSAWQSCLNETCSGEN</sequence>
<gene>
    <name evidence="3" type="ORF">RCC_12035</name>
</gene>
<name>A0A2D3USJ1_9PEZI</name>
<evidence type="ECO:0000313" key="3">
    <source>
        <dbReference type="EMBL" id="CZT15640.1"/>
    </source>
</evidence>
<dbReference type="GeneID" id="35606595"/>
<dbReference type="AlphaFoldDB" id="A0A2D3USJ1"/>
<dbReference type="RefSeq" id="XP_023622536.1">
    <property type="nucleotide sequence ID" value="XM_023766768.1"/>
</dbReference>
<feature type="compositionally biased region" description="Low complexity" evidence="1">
    <location>
        <begin position="123"/>
        <end position="149"/>
    </location>
</feature>
<reference evidence="3 4" key="1">
    <citation type="submission" date="2016-03" db="EMBL/GenBank/DDBJ databases">
        <authorList>
            <person name="Ploux O."/>
        </authorList>
    </citation>
    <scope>NUCLEOTIDE SEQUENCE [LARGE SCALE GENOMIC DNA]</scope>
    <source>
        <strain evidence="3 4">URUG2</strain>
    </source>
</reference>
<keyword evidence="2" id="KW-0812">Transmembrane</keyword>
<dbReference type="OrthoDB" id="3643957at2759"/>
<proteinExistence type="predicted"/>
<dbReference type="STRING" id="112498.A0A2D3USJ1"/>
<feature type="region of interest" description="Disordered" evidence="1">
    <location>
        <begin position="112"/>
        <end position="149"/>
    </location>
</feature>
<dbReference type="EMBL" id="FJUY01000001">
    <property type="protein sequence ID" value="CZT15640.1"/>
    <property type="molecule type" value="Genomic_DNA"/>
</dbReference>
<organism evidence="3 4">
    <name type="scientific">Ramularia collo-cygni</name>
    <dbReference type="NCBI Taxonomy" id="112498"/>
    <lineage>
        <taxon>Eukaryota</taxon>
        <taxon>Fungi</taxon>
        <taxon>Dikarya</taxon>
        <taxon>Ascomycota</taxon>
        <taxon>Pezizomycotina</taxon>
        <taxon>Dothideomycetes</taxon>
        <taxon>Dothideomycetidae</taxon>
        <taxon>Mycosphaerellales</taxon>
        <taxon>Mycosphaerellaceae</taxon>
        <taxon>Ramularia</taxon>
    </lineage>
</organism>
<keyword evidence="2" id="KW-0472">Membrane</keyword>
<protein>
    <recommendedName>
        <fullName evidence="5">Apple domain-containing protein</fullName>
    </recommendedName>
</protein>
<keyword evidence="4" id="KW-1185">Reference proteome</keyword>
<evidence type="ECO:0000256" key="1">
    <source>
        <dbReference type="SAM" id="MobiDB-lite"/>
    </source>
</evidence>